<dbReference type="STRING" id="35752.SAMN05421541_109133"/>
<organism evidence="3 4">
    <name type="scientific">Actinoplanes philippinensis</name>
    <dbReference type="NCBI Taxonomy" id="35752"/>
    <lineage>
        <taxon>Bacteria</taxon>
        <taxon>Bacillati</taxon>
        <taxon>Actinomycetota</taxon>
        <taxon>Actinomycetes</taxon>
        <taxon>Micromonosporales</taxon>
        <taxon>Micromonosporaceae</taxon>
        <taxon>Actinoplanes</taxon>
    </lineage>
</organism>
<feature type="chain" id="PRO_5011761702" evidence="2">
    <location>
        <begin position="32"/>
        <end position="219"/>
    </location>
</feature>
<evidence type="ECO:0000313" key="3">
    <source>
        <dbReference type="EMBL" id="SFF35365.1"/>
    </source>
</evidence>
<keyword evidence="1" id="KW-0812">Transmembrane</keyword>
<sequence length="219" mass="23252">MVRVPRNRLILRQVLLSLAALSVCLSGWVTAAVLTGSGSTALTVVAVAPMVAGLVVPVLVWFAGEDRLDRRPVWYAGIGVVTLLFAVAAGMGTAAAYLDVAGRRVPVVVTAGDDAARDGYQLVVVETAAGGEDLGELLVFADRDLRAGDRLVAVIDPLGWFPPDAGQPSPVLLRWTYGLAAAGSVVLAALTGLRVRRDLNRYDFTGSRRPPQRLRRARQ</sequence>
<proteinExistence type="predicted"/>
<evidence type="ECO:0000256" key="2">
    <source>
        <dbReference type="SAM" id="SignalP"/>
    </source>
</evidence>
<feature type="signal peptide" evidence="2">
    <location>
        <begin position="1"/>
        <end position="31"/>
    </location>
</feature>
<dbReference type="AlphaFoldDB" id="A0A1I2HYY2"/>
<keyword evidence="1" id="KW-0472">Membrane</keyword>
<name>A0A1I2HYY2_9ACTN</name>
<evidence type="ECO:0000313" key="4">
    <source>
        <dbReference type="Proteomes" id="UP000199645"/>
    </source>
</evidence>
<feature type="transmembrane region" description="Helical" evidence="1">
    <location>
        <begin position="175"/>
        <end position="193"/>
    </location>
</feature>
<keyword evidence="2" id="KW-0732">Signal</keyword>
<reference evidence="3 4" key="1">
    <citation type="submission" date="2016-10" db="EMBL/GenBank/DDBJ databases">
        <authorList>
            <person name="de Groot N.N."/>
        </authorList>
    </citation>
    <scope>NUCLEOTIDE SEQUENCE [LARGE SCALE GENOMIC DNA]</scope>
    <source>
        <strain evidence="3 4">DSM 43019</strain>
    </source>
</reference>
<protein>
    <submittedName>
        <fullName evidence="3">Uncharacterized protein</fullName>
    </submittedName>
</protein>
<dbReference type="EMBL" id="FONV01000009">
    <property type="protein sequence ID" value="SFF35365.1"/>
    <property type="molecule type" value="Genomic_DNA"/>
</dbReference>
<feature type="transmembrane region" description="Helical" evidence="1">
    <location>
        <begin position="41"/>
        <end position="62"/>
    </location>
</feature>
<keyword evidence="4" id="KW-1185">Reference proteome</keyword>
<evidence type="ECO:0000256" key="1">
    <source>
        <dbReference type="SAM" id="Phobius"/>
    </source>
</evidence>
<feature type="transmembrane region" description="Helical" evidence="1">
    <location>
        <begin position="74"/>
        <end position="98"/>
    </location>
</feature>
<keyword evidence="1" id="KW-1133">Transmembrane helix</keyword>
<accession>A0A1I2HYY2</accession>
<dbReference type="Proteomes" id="UP000199645">
    <property type="component" value="Unassembled WGS sequence"/>
</dbReference>
<gene>
    <name evidence="3" type="ORF">SAMN05421541_109133</name>
</gene>